<feature type="region of interest" description="Disordered" evidence="10">
    <location>
        <begin position="769"/>
        <end position="792"/>
    </location>
</feature>
<feature type="region of interest" description="Disordered" evidence="10">
    <location>
        <begin position="1"/>
        <end position="23"/>
    </location>
</feature>
<evidence type="ECO:0000256" key="10">
    <source>
        <dbReference type="SAM" id="MobiDB-lite"/>
    </source>
</evidence>
<feature type="domain" description="DUF1965" evidence="12">
    <location>
        <begin position="263"/>
        <end position="319"/>
    </location>
</feature>
<reference evidence="13" key="1">
    <citation type="submission" date="2013-07" db="EMBL/GenBank/DDBJ databases">
        <title>The Genome Sequence of Cryptococcus bestiolae CBS10118.</title>
        <authorList>
            <consortium name="The Broad Institute Genome Sequencing Platform"/>
            <person name="Cuomo C."/>
            <person name="Litvintseva A."/>
            <person name="Chen Y."/>
            <person name="Heitman J."/>
            <person name="Sun S."/>
            <person name="Springer D."/>
            <person name="Dromer F."/>
            <person name="Young S.K."/>
            <person name="Zeng Q."/>
            <person name="Gargeya S."/>
            <person name="Fitzgerald M."/>
            <person name="Abouelleil A."/>
            <person name="Alvarado L."/>
            <person name="Berlin A.M."/>
            <person name="Chapman S.B."/>
            <person name="Dewar J."/>
            <person name="Goldberg J."/>
            <person name="Griggs A."/>
            <person name="Gujja S."/>
            <person name="Hansen M."/>
            <person name="Howarth C."/>
            <person name="Imamovic A."/>
            <person name="Larimer J."/>
            <person name="McCowan C."/>
            <person name="Murphy C."/>
            <person name="Pearson M."/>
            <person name="Priest M."/>
            <person name="Roberts A."/>
            <person name="Saif S."/>
            <person name="Shea T."/>
            <person name="Sykes S."/>
            <person name="Wortman J."/>
            <person name="Nusbaum C."/>
            <person name="Birren B."/>
        </authorList>
    </citation>
    <scope>NUCLEOTIDE SEQUENCE [LARGE SCALE GENOMIC DNA]</scope>
    <source>
        <strain evidence="13">CBS 10118</strain>
    </source>
</reference>
<dbReference type="GO" id="GO:0005886">
    <property type="term" value="C:plasma membrane"/>
    <property type="evidence" value="ECO:0007669"/>
    <property type="project" value="TreeGrafter"/>
</dbReference>
<keyword evidence="6 9" id="KW-0186">Copper</keyword>
<evidence type="ECO:0000256" key="3">
    <source>
        <dbReference type="ARBA" id="ARBA00022723"/>
    </source>
</evidence>
<evidence type="ECO:0000256" key="9">
    <source>
        <dbReference type="RuleBase" id="RU000672"/>
    </source>
</evidence>
<evidence type="ECO:0000256" key="8">
    <source>
        <dbReference type="PIRSR" id="PIRSR600269-51"/>
    </source>
</evidence>
<dbReference type="InterPro" id="IPR049948">
    <property type="entry name" value="Cu_Am_ox_TPQ-bd"/>
</dbReference>
<dbReference type="Pfam" id="PF01179">
    <property type="entry name" value="Cu_amine_oxid"/>
    <property type="match status" value="1"/>
</dbReference>
<protein>
    <recommendedName>
        <fullName evidence="9">Amine oxidase</fullName>
        <ecNumber evidence="9">1.4.3.-</ecNumber>
    </recommendedName>
</protein>
<evidence type="ECO:0000313" key="14">
    <source>
        <dbReference type="EMBL" id="WVW86168.1"/>
    </source>
</evidence>
<dbReference type="PRINTS" id="PR00766">
    <property type="entry name" value="CUDAOXIDASE"/>
</dbReference>
<keyword evidence="5 9" id="KW-0560">Oxidoreductase</keyword>
<dbReference type="Gene3D" id="3.10.450.40">
    <property type="match status" value="2"/>
</dbReference>
<dbReference type="GO" id="GO:0008131">
    <property type="term" value="F:primary methylamine oxidase activity"/>
    <property type="evidence" value="ECO:0007669"/>
    <property type="project" value="InterPro"/>
</dbReference>
<evidence type="ECO:0000256" key="1">
    <source>
        <dbReference type="ARBA" id="ARBA00001935"/>
    </source>
</evidence>
<evidence type="ECO:0000259" key="12">
    <source>
        <dbReference type="Pfam" id="PF09248"/>
    </source>
</evidence>
<evidence type="ECO:0000313" key="13">
    <source>
        <dbReference type="EMBL" id="OCF23075.1"/>
    </source>
</evidence>
<evidence type="ECO:0000256" key="5">
    <source>
        <dbReference type="ARBA" id="ARBA00023002"/>
    </source>
</evidence>
<reference evidence="14" key="4">
    <citation type="submission" date="2024-02" db="EMBL/GenBank/DDBJ databases">
        <title>Comparative genomics of Cryptococcus and Kwoniella reveals pathogenesis evolution and contrasting modes of karyotype evolution via chromosome fusion or intercentromeric recombination.</title>
        <authorList>
            <person name="Coelho M.A."/>
            <person name="David-Palma M."/>
            <person name="Shea T."/>
            <person name="Bowers K."/>
            <person name="McGinley-Smith S."/>
            <person name="Mohammad A.W."/>
            <person name="Gnirke A."/>
            <person name="Yurkov A.M."/>
            <person name="Nowrousian M."/>
            <person name="Sun S."/>
            <person name="Cuomo C.A."/>
            <person name="Heitman J."/>
        </authorList>
    </citation>
    <scope>NUCLEOTIDE SEQUENCE</scope>
    <source>
        <strain evidence="14">CBS 10118</strain>
    </source>
</reference>
<dbReference type="STRING" id="1296100.A0A1B9FWC9"/>
<dbReference type="OrthoDB" id="3341590at2759"/>
<dbReference type="Gene3D" id="2.70.98.20">
    <property type="entry name" value="Copper amine oxidase, catalytic domain"/>
    <property type="match status" value="1"/>
</dbReference>
<dbReference type="EMBL" id="KI894024">
    <property type="protein sequence ID" value="OCF23075.1"/>
    <property type="molecule type" value="Genomic_DNA"/>
</dbReference>
<dbReference type="RefSeq" id="XP_019044145.1">
    <property type="nucleotide sequence ID" value="XM_019194022.1"/>
</dbReference>
<dbReference type="GeneID" id="30211825"/>
<dbReference type="VEuPathDB" id="FungiDB:I302_07426"/>
<dbReference type="InterPro" id="IPR036460">
    <property type="entry name" value="Cu_amine_oxidase_C_sf"/>
</dbReference>
<comment type="cofactor">
    <cofactor evidence="9">
        <name>Cu cation</name>
        <dbReference type="ChEBI" id="CHEBI:23378"/>
    </cofactor>
    <text evidence="9">Contains 1 topaquinone per subunit.</text>
</comment>
<dbReference type="EC" id="1.4.3.-" evidence="9"/>
<dbReference type="InterPro" id="IPR015328">
    <property type="entry name" value="DUF1965"/>
</dbReference>
<reference evidence="13" key="3">
    <citation type="submission" date="2014-01" db="EMBL/GenBank/DDBJ databases">
        <title>Evolution of pathogenesis and genome organization in the Tremellales.</title>
        <authorList>
            <person name="Cuomo C."/>
            <person name="Litvintseva A."/>
            <person name="Heitman J."/>
            <person name="Chen Y."/>
            <person name="Sun S."/>
            <person name="Springer D."/>
            <person name="Dromer F."/>
            <person name="Young S."/>
            <person name="Zeng Q."/>
            <person name="Chapman S."/>
            <person name="Gujja S."/>
            <person name="Saif S."/>
            <person name="Birren B."/>
        </authorList>
    </citation>
    <scope>NUCLEOTIDE SEQUENCE</scope>
    <source>
        <strain evidence="13">CBS 10118</strain>
    </source>
</reference>
<accession>A0A1B9FWC9</accession>
<keyword evidence="4 7" id="KW-0801">TPQ</keyword>
<proteinExistence type="inferred from homology"/>
<keyword evidence="3 9" id="KW-0479">Metal-binding</keyword>
<dbReference type="InterPro" id="IPR016182">
    <property type="entry name" value="Cu_amine_oxidase_N-reg"/>
</dbReference>
<evidence type="ECO:0000259" key="11">
    <source>
        <dbReference type="Pfam" id="PF01179"/>
    </source>
</evidence>
<name>A0A1B9FWC9_9TREE</name>
<dbReference type="Pfam" id="PF09248">
    <property type="entry name" value="DUF1965"/>
    <property type="match status" value="1"/>
</dbReference>
<dbReference type="PROSITE" id="PS01164">
    <property type="entry name" value="COPPER_AMINE_OXID_1"/>
    <property type="match status" value="1"/>
</dbReference>
<comment type="PTM">
    <text evidence="8 9">Topaquinone (TPQ) is generated by copper-dependent autoxidation of a specific tyrosyl residue.</text>
</comment>
<sequence>MAEVSQPLLDKEQHPTYPVARSNRTHRATWHSAILAGVIGALLSTSIHWYASSSKVAQRVQKDSIGFCPSPDALPAKAPRSNIWKNLDLQEAVHIRRWLMDPERGLNLTKADDANDSDTFIHIVEAYKPSKDLALKYLADPELTVPRYAHAVIHNGTSESITDHLIGPLPLSINTTLRPLHEIYHNHPIPLNARSTFNWAALADMTRLLFGPFEEIHRDLFNGTVEDGTLDVAGTAPMSYDGEWRRSWVQLRRAGPGAWLKGLDFYCYVDMTGTDPSQYKLLSIVHNRKVYNSTESLFTAWKAGELVRPPPAEMSNWATRLPTGKARDLDDRAGPRTVQFDGGRYRVDRKEGWISWMGWEFFTSFERDMGLHLWNINFRGERIIYELSPQEAMAQYSGYDPHQASCVWLDRAFGMGGNVREVILGYDCPADATLLDATIHEKGSSTRRNAICIFERESGRPLSRHTGFTKGEMGAVKGYELVVRSISTVGNYDYLFDYTFQLDGTIEIRLSASGYLQGGVWHEEQSNYGHKIRETAMGSLHDHVINYKVDFDVGGEVRNSFMKVGLEVEERDEDWFEDDWGKAAVQQRLVREMIEEEAMLDYAQNMEGAYVVTNEESLNRWGHPRGYALHPGPLCRLTNLKSKRTERNVEWAKHHLAVSRRKDEEPSSSSMWNINLPGKPAVDFGKLFDGESIDQEDLVVWINLGTHHIPRSEDSPNTLTNVATSYILLTPWNYNDADVSLESRNSVILNKDGNWVVQEGVKQPEHCVPRDTPPLTYGGIEGWDEDGSKRDEGGLQYRQMLGEFDRSTQYSYR</sequence>
<dbReference type="KEGG" id="kbi:30211825"/>
<comment type="similarity">
    <text evidence="2 9">Belongs to the copper/topaquinone oxidase family.</text>
</comment>
<dbReference type="EMBL" id="CP144547">
    <property type="protein sequence ID" value="WVW86168.1"/>
    <property type="molecule type" value="Genomic_DNA"/>
</dbReference>
<feature type="domain" description="Copper amine oxidase catalytic" evidence="11">
    <location>
        <begin position="336"/>
        <end position="740"/>
    </location>
</feature>
<dbReference type="AlphaFoldDB" id="A0A1B9FWC9"/>
<dbReference type="SUPFAM" id="SSF54416">
    <property type="entry name" value="Amine oxidase N-terminal region"/>
    <property type="match status" value="2"/>
</dbReference>
<dbReference type="SUPFAM" id="SSF49998">
    <property type="entry name" value="Amine oxidase catalytic domain"/>
    <property type="match status" value="1"/>
</dbReference>
<dbReference type="PANTHER" id="PTHR10638:SF20">
    <property type="entry name" value="AMINE OXIDASE"/>
    <property type="match status" value="1"/>
</dbReference>
<organism evidence="13">
    <name type="scientific">Kwoniella bestiolae CBS 10118</name>
    <dbReference type="NCBI Taxonomy" id="1296100"/>
    <lineage>
        <taxon>Eukaryota</taxon>
        <taxon>Fungi</taxon>
        <taxon>Dikarya</taxon>
        <taxon>Basidiomycota</taxon>
        <taxon>Agaricomycotina</taxon>
        <taxon>Tremellomycetes</taxon>
        <taxon>Tremellales</taxon>
        <taxon>Cryptococcaceae</taxon>
        <taxon>Kwoniella</taxon>
    </lineage>
</organism>
<dbReference type="InterPro" id="IPR015798">
    <property type="entry name" value="Cu_amine_oxidase_C"/>
</dbReference>
<dbReference type="InterPro" id="IPR000269">
    <property type="entry name" value="Cu_amine_oxidase"/>
</dbReference>
<evidence type="ECO:0000256" key="4">
    <source>
        <dbReference type="ARBA" id="ARBA00022772"/>
    </source>
</evidence>
<evidence type="ECO:0000256" key="7">
    <source>
        <dbReference type="PIRSR" id="PIRSR600269-50"/>
    </source>
</evidence>
<feature type="modified residue" description="2',4',5'-topaquinone" evidence="8">
    <location>
        <position position="492"/>
    </location>
</feature>
<evidence type="ECO:0000313" key="15">
    <source>
        <dbReference type="Proteomes" id="UP000092730"/>
    </source>
</evidence>
<evidence type="ECO:0000256" key="2">
    <source>
        <dbReference type="ARBA" id="ARBA00007983"/>
    </source>
</evidence>
<comment type="cofactor">
    <cofactor evidence="1">
        <name>Cu cation</name>
        <dbReference type="ChEBI" id="CHEBI:23378"/>
    </cofactor>
</comment>
<keyword evidence="15" id="KW-1185">Reference proteome</keyword>
<dbReference type="PANTHER" id="PTHR10638">
    <property type="entry name" value="COPPER AMINE OXIDASE"/>
    <property type="match status" value="1"/>
</dbReference>
<evidence type="ECO:0000256" key="6">
    <source>
        <dbReference type="ARBA" id="ARBA00023008"/>
    </source>
</evidence>
<feature type="active site" description="Schiff-base intermediate with substrate; via topaquinone" evidence="7">
    <location>
        <position position="492"/>
    </location>
</feature>
<gene>
    <name evidence="13" type="ORF">I302_07426</name>
    <name evidence="14" type="ORF">I302_108209</name>
</gene>
<feature type="active site" description="Proton acceptor" evidence="7">
    <location>
        <position position="410"/>
    </location>
</feature>
<dbReference type="Proteomes" id="UP000092730">
    <property type="component" value="Chromosome 7"/>
</dbReference>
<dbReference type="GO" id="GO:0048038">
    <property type="term" value="F:quinone binding"/>
    <property type="evidence" value="ECO:0007669"/>
    <property type="project" value="InterPro"/>
</dbReference>
<reference evidence="14" key="2">
    <citation type="submission" date="2013-07" db="EMBL/GenBank/DDBJ databases">
        <authorList>
            <consortium name="The Broad Institute Genome Sequencing Platform"/>
            <person name="Cuomo C."/>
            <person name="Litvintseva A."/>
            <person name="Chen Y."/>
            <person name="Heitman J."/>
            <person name="Sun S."/>
            <person name="Springer D."/>
            <person name="Dromer F."/>
            <person name="Young S.K."/>
            <person name="Zeng Q."/>
            <person name="Gargeya S."/>
            <person name="Fitzgerald M."/>
            <person name="Abouelleil A."/>
            <person name="Alvarado L."/>
            <person name="Berlin A.M."/>
            <person name="Chapman S.B."/>
            <person name="Dewar J."/>
            <person name="Goldberg J."/>
            <person name="Griggs A."/>
            <person name="Gujja S."/>
            <person name="Hansen M."/>
            <person name="Howarth C."/>
            <person name="Imamovic A."/>
            <person name="Larimer J."/>
            <person name="McCowan C."/>
            <person name="Murphy C."/>
            <person name="Pearson M."/>
            <person name="Priest M."/>
            <person name="Roberts A."/>
            <person name="Saif S."/>
            <person name="Shea T."/>
            <person name="Sykes S."/>
            <person name="Wortman J."/>
            <person name="Nusbaum C."/>
            <person name="Birren B."/>
        </authorList>
    </citation>
    <scope>NUCLEOTIDE SEQUENCE</scope>
    <source>
        <strain evidence="14">CBS 10118</strain>
    </source>
</reference>
<dbReference type="GO" id="GO:0009308">
    <property type="term" value="P:amine metabolic process"/>
    <property type="evidence" value="ECO:0007669"/>
    <property type="project" value="UniProtKB-UniRule"/>
</dbReference>
<dbReference type="GO" id="GO:0005507">
    <property type="term" value="F:copper ion binding"/>
    <property type="evidence" value="ECO:0007669"/>
    <property type="project" value="InterPro"/>
</dbReference>